<evidence type="ECO:0000313" key="1">
    <source>
        <dbReference type="EMBL" id="KAH3735022.1"/>
    </source>
</evidence>
<dbReference type="Proteomes" id="UP000828390">
    <property type="component" value="Unassembled WGS sequence"/>
</dbReference>
<evidence type="ECO:0000313" key="2">
    <source>
        <dbReference type="Proteomes" id="UP000828390"/>
    </source>
</evidence>
<name>A0A9D4HW28_DREPO</name>
<accession>A0A9D4HW28</accession>
<dbReference type="AlphaFoldDB" id="A0A9D4HW28"/>
<sequence length="264" mass="31025">MGNAIGERLRKEDVIARIQTDVEHLVLEIRAPDDDAFHYIAKQRVMEIVVKEIDSWEKAGQVWTTIIEYLKQQIEDEFTILDEQCIEAEAAFDNTKIMVHELGYPATRKMPSLGAFFKDKWVNIVYPWLSKWEFKLGEFEISMRSVAVGYQHMSRLINREKYMRKLVKKVMKECFSEEAIRHHVTTTYFVPIENYIQKQCDRRITGRIKACKRLLISVARDDRIADEILNECQKMDRSLRPINDELCKIQDIAKCNGVYISEAL</sequence>
<keyword evidence="2" id="KW-1185">Reference proteome</keyword>
<reference evidence="1" key="1">
    <citation type="journal article" date="2019" name="bioRxiv">
        <title>The Genome of the Zebra Mussel, Dreissena polymorpha: A Resource for Invasive Species Research.</title>
        <authorList>
            <person name="McCartney M.A."/>
            <person name="Auch B."/>
            <person name="Kono T."/>
            <person name="Mallez S."/>
            <person name="Zhang Y."/>
            <person name="Obille A."/>
            <person name="Becker A."/>
            <person name="Abrahante J.E."/>
            <person name="Garbe J."/>
            <person name="Badalamenti J.P."/>
            <person name="Herman A."/>
            <person name="Mangelson H."/>
            <person name="Liachko I."/>
            <person name="Sullivan S."/>
            <person name="Sone E.D."/>
            <person name="Koren S."/>
            <person name="Silverstein K.A.T."/>
            <person name="Beckman K.B."/>
            <person name="Gohl D.M."/>
        </authorList>
    </citation>
    <scope>NUCLEOTIDE SEQUENCE</scope>
    <source>
        <strain evidence="1">Duluth1</strain>
        <tissue evidence="1">Whole animal</tissue>
    </source>
</reference>
<reference evidence="1" key="2">
    <citation type="submission" date="2020-11" db="EMBL/GenBank/DDBJ databases">
        <authorList>
            <person name="McCartney M.A."/>
            <person name="Auch B."/>
            <person name="Kono T."/>
            <person name="Mallez S."/>
            <person name="Becker A."/>
            <person name="Gohl D.M."/>
            <person name="Silverstein K.A.T."/>
            <person name="Koren S."/>
            <person name="Bechman K.B."/>
            <person name="Herman A."/>
            <person name="Abrahante J.E."/>
            <person name="Garbe J."/>
        </authorList>
    </citation>
    <scope>NUCLEOTIDE SEQUENCE</scope>
    <source>
        <strain evidence="1">Duluth1</strain>
        <tissue evidence="1">Whole animal</tissue>
    </source>
</reference>
<comment type="caution">
    <text evidence="1">The sequence shown here is derived from an EMBL/GenBank/DDBJ whole genome shotgun (WGS) entry which is preliminary data.</text>
</comment>
<proteinExistence type="predicted"/>
<organism evidence="1 2">
    <name type="scientific">Dreissena polymorpha</name>
    <name type="common">Zebra mussel</name>
    <name type="synonym">Mytilus polymorpha</name>
    <dbReference type="NCBI Taxonomy" id="45954"/>
    <lineage>
        <taxon>Eukaryota</taxon>
        <taxon>Metazoa</taxon>
        <taxon>Spiralia</taxon>
        <taxon>Lophotrochozoa</taxon>
        <taxon>Mollusca</taxon>
        <taxon>Bivalvia</taxon>
        <taxon>Autobranchia</taxon>
        <taxon>Heteroconchia</taxon>
        <taxon>Euheterodonta</taxon>
        <taxon>Imparidentia</taxon>
        <taxon>Neoheterodontei</taxon>
        <taxon>Myida</taxon>
        <taxon>Dreissenoidea</taxon>
        <taxon>Dreissenidae</taxon>
        <taxon>Dreissena</taxon>
    </lineage>
</organism>
<protein>
    <submittedName>
        <fullName evidence="1">Uncharacterized protein</fullName>
    </submittedName>
</protein>
<gene>
    <name evidence="1" type="ORF">DPMN_041482</name>
</gene>
<dbReference type="EMBL" id="JAIWYP010000011">
    <property type="protein sequence ID" value="KAH3735022.1"/>
    <property type="molecule type" value="Genomic_DNA"/>
</dbReference>